<gene>
    <name evidence="5" type="ORF">GSOID_T00011303001</name>
    <name evidence="6" type="ORF">GSOID_T00030788001</name>
</gene>
<dbReference type="EMBL" id="FN653018">
    <property type="protein sequence ID" value="CBY21776.1"/>
    <property type="molecule type" value="Genomic_DNA"/>
</dbReference>
<sequence>MVFDFALVIDFEASCYGPGERPPEGWKVLVQNLDYENFLYHFMTFELSFASNNWSEITEFPAVLVNLSTEEIISEFHEFVRPKESPELSDFCKKLTHLEKKDLSKEKTLEEVMIDFELWTKDVQKEHDLYFYTPKAAKENIKSSKRIACICTWTDWDISSQLLSETKRKKIEIPEMLKSWVDLRAVSRVYLQSVNKKMEHIPVLRRLFRVLKMEWEGKHHSGIDDARNTARLAVKMAANLKVTRTLGVLGRIAGDPFRF</sequence>
<evidence type="ECO:0000256" key="1">
    <source>
        <dbReference type="ARBA" id="ARBA00022722"/>
    </source>
</evidence>
<evidence type="ECO:0000313" key="7">
    <source>
        <dbReference type="Proteomes" id="UP000001307"/>
    </source>
</evidence>
<dbReference type="Proteomes" id="UP000011014">
    <property type="component" value="Unassembled WGS sequence"/>
</dbReference>
<proteinExistence type="predicted"/>
<dbReference type="SMART" id="SM00479">
    <property type="entry name" value="EXOIII"/>
    <property type="match status" value="1"/>
</dbReference>
<dbReference type="FunCoup" id="E4WWN4">
    <property type="interactions" value="104"/>
</dbReference>
<keyword evidence="1" id="KW-0540">Nuclease</keyword>
<evidence type="ECO:0000259" key="4">
    <source>
        <dbReference type="SMART" id="SM00479"/>
    </source>
</evidence>
<keyword evidence="3" id="KW-0269">Exonuclease</keyword>
<evidence type="ECO:0000313" key="6">
    <source>
        <dbReference type="EMBL" id="CBY32366.1"/>
    </source>
</evidence>
<dbReference type="InterPro" id="IPR047201">
    <property type="entry name" value="ERI-1_3'hExo-like"/>
</dbReference>
<dbReference type="GO" id="GO:0000175">
    <property type="term" value="F:3'-5'-RNA exonuclease activity"/>
    <property type="evidence" value="ECO:0007669"/>
    <property type="project" value="InterPro"/>
</dbReference>
<keyword evidence="7" id="KW-1185">Reference proteome</keyword>
<dbReference type="Pfam" id="PF00929">
    <property type="entry name" value="RNase_T"/>
    <property type="match status" value="1"/>
</dbReference>
<dbReference type="InterPro" id="IPR036397">
    <property type="entry name" value="RNaseH_sf"/>
</dbReference>
<dbReference type="InterPro" id="IPR012337">
    <property type="entry name" value="RNaseH-like_sf"/>
</dbReference>
<accession>E4WWN4</accession>
<keyword evidence="2" id="KW-0378">Hydrolase</keyword>
<organism evidence="5">
    <name type="scientific">Oikopleura dioica</name>
    <name type="common">Tunicate</name>
    <dbReference type="NCBI Taxonomy" id="34765"/>
    <lineage>
        <taxon>Eukaryota</taxon>
        <taxon>Metazoa</taxon>
        <taxon>Chordata</taxon>
        <taxon>Tunicata</taxon>
        <taxon>Appendicularia</taxon>
        <taxon>Copelata</taxon>
        <taxon>Oikopleuridae</taxon>
        <taxon>Oikopleura</taxon>
    </lineage>
</organism>
<dbReference type="PANTHER" id="PTHR23044:SF61">
    <property type="entry name" value="3'-5' EXORIBONUCLEASE 1-RELATED"/>
    <property type="match status" value="1"/>
</dbReference>
<dbReference type="CDD" id="cd06133">
    <property type="entry name" value="ERI-1_3'hExo_like"/>
    <property type="match status" value="1"/>
</dbReference>
<dbReference type="Proteomes" id="UP000001307">
    <property type="component" value="Unassembled WGS sequence"/>
</dbReference>
<dbReference type="AlphaFoldDB" id="E4WWN4"/>
<dbReference type="GO" id="GO:0003676">
    <property type="term" value="F:nucleic acid binding"/>
    <property type="evidence" value="ECO:0007669"/>
    <property type="project" value="InterPro"/>
</dbReference>
<dbReference type="InterPro" id="IPR051274">
    <property type="entry name" value="3-5_Exoribonuclease"/>
</dbReference>
<name>E4WWN4_OIKDI</name>
<dbReference type="EMBL" id="FN654347">
    <property type="protein sequence ID" value="CBY32366.1"/>
    <property type="molecule type" value="Genomic_DNA"/>
</dbReference>
<protein>
    <recommendedName>
        <fullName evidence="4">Exonuclease domain-containing protein</fullName>
    </recommendedName>
</protein>
<feature type="domain" description="Exonuclease" evidence="4">
    <location>
        <begin position="5"/>
        <end position="242"/>
    </location>
</feature>
<dbReference type="PANTHER" id="PTHR23044">
    <property type="entry name" value="3'-5' EXONUCLEASE ERI1-RELATED"/>
    <property type="match status" value="1"/>
</dbReference>
<dbReference type="Gene3D" id="3.30.420.10">
    <property type="entry name" value="Ribonuclease H-like superfamily/Ribonuclease H"/>
    <property type="match status" value="1"/>
</dbReference>
<evidence type="ECO:0000256" key="2">
    <source>
        <dbReference type="ARBA" id="ARBA00022801"/>
    </source>
</evidence>
<dbReference type="InParanoid" id="E4WWN4"/>
<dbReference type="SUPFAM" id="SSF53098">
    <property type="entry name" value="Ribonuclease H-like"/>
    <property type="match status" value="1"/>
</dbReference>
<reference evidence="5" key="1">
    <citation type="journal article" date="2010" name="Science">
        <title>Plasticity of animal genome architecture unmasked by rapid evolution of a pelagic tunicate.</title>
        <authorList>
            <person name="Denoeud F."/>
            <person name="Henriet S."/>
            <person name="Mungpakdee S."/>
            <person name="Aury J.M."/>
            <person name="Da Silva C."/>
            <person name="Brinkmann H."/>
            <person name="Mikhaleva J."/>
            <person name="Olsen L.C."/>
            <person name="Jubin C."/>
            <person name="Canestro C."/>
            <person name="Bouquet J.M."/>
            <person name="Danks G."/>
            <person name="Poulain J."/>
            <person name="Campsteijn C."/>
            <person name="Adamski M."/>
            <person name="Cross I."/>
            <person name="Yadetie F."/>
            <person name="Muffato M."/>
            <person name="Louis A."/>
            <person name="Butcher S."/>
            <person name="Tsagkogeorga G."/>
            <person name="Konrad A."/>
            <person name="Singh S."/>
            <person name="Jensen M.F."/>
            <person name="Cong E.H."/>
            <person name="Eikeseth-Otteraa H."/>
            <person name="Noel B."/>
            <person name="Anthouard V."/>
            <person name="Porcel B.M."/>
            <person name="Kachouri-Lafond R."/>
            <person name="Nishino A."/>
            <person name="Ugolini M."/>
            <person name="Chourrout P."/>
            <person name="Nishida H."/>
            <person name="Aasland R."/>
            <person name="Huzurbazar S."/>
            <person name="Westhof E."/>
            <person name="Delsuc F."/>
            <person name="Lehrach H."/>
            <person name="Reinhardt R."/>
            <person name="Weissenbach J."/>
            <person name="Roy S.W."/>
            <person name="Artiguenave F."/>
            <person name="Postlethwait J.H."/>
            <person name="Manak J.R."/>
            <person name="Thompson E.M."/>
            <person name="Jaillon O."/>
            <person name="Du Pasquier L."/>
            <person name="Boudinot P."/>
            <person name="Liberles D.A."/>
            <person name="Volff J.N."/>
            <person name="Philippe H."/>
            <person name="Lenhard B."/>
            <person name="Roest Crollius H."/>
            <person name="Wincker P."/>
            <person name="Chourrout D."/>
        </authorList>
    </citation>
    <scope>NUCLEOTIDE SEQUENCE [LARGE SCALE GENOMIC DNA]</scope>
</reference>
<dbReference type="OrthoDB" id="448399at2759"/>
<evidence type="ECO:0000256" key="3">
    <source>
        <dbReference type="ARBA" id="ARBA00022839"/>
    </source>
</evidence>
<evidence type="ECO:0000313" key="5">
    <source>
        <dbReference type="EMBL" id="CBY21776.1"/>
    </source>
</evidence>
<dbReference type="InterPro" id="IPR013520">
    <property type="entry name" value="Ribonucl_H"/>
</dbReference>